<evidence type="ECO:0000313" key="4">
    <source>
        <dbReference type="EMBL" id="XDU63314.1"/>
    </source>
</evidence>
<name>A0AB39V7T6_9FUSO</name>
<protein>
    <submittedName>
        <fullName evidence="4">Helix-turn-helix transcriptional regulator</fullName>
    </submittedName>
</protein>
<evidence type="ECO:0000256" key="2">
    <source>
        <dbReference type="ARBA" id="ARBA00023163"/>
    </source>
</evidence>
<dbReference type="SMART" id="SM00420">
    <property type="entry name" value="HTH_DEOR"/>
    <property type="match status" value="1"/>
</dbReference>
<dbReference type="PROSITE" id="PS52050">
    <property type="entry name" value="WYL"/>
    <property type="match status" value="1"/>
</dbReference>
<dbReference type="PANTHER" id="PTHR34580:SF1">
    <property type="entry name" value="PROTEIN PAFC"/>
    <property type="match status" value="1"/>
</dbReference>
<dbReference type="KEGG" id="lala:AB8B28_05605"/>
<feature type="domain" description="HTH deoR-type" evidence="3">
    <location>
        <begin position="2"/>
        <end position="61"/>
    </location>
</feature>
<gene>
    <name evidence="4" type="ORF">AB8B28_05605</name>
</gene>
<dbReference type="InterPro" id="IPR013196">
    <property type="entry name" value="HTH_11"/>
</dbReference>
<dbReference type="GO" id="GO:0003700">
    <property type="term" value="F:DNA-binding transcription factor activity"/>
    <property type="evidence" value="ECO:0007669"/>
    <property type="project" value="InterPro"/>
</dbReference>
<accession>A0AB39V7T6</accession>
<dbReference type="InterPro" id="IPR026881">
    <property type="entry name" value="WYL_dom"/>
</dbReference>
<evidence type="ECO:0000259" key="3">
    <source>
        <dbReference type="PROSITE" id="PS51000"/>
    </source>
</evidence>
<dbReference type="InterPro" id="IPR036388">
    <property type="entry name" value="WH-like_DNA-bd_sf"/>
</dbReference>
<dbReference type="PIRSF" id="PIRSF016838">
    <property type="entry name" value="PafC"/>
    <property type="match status" value="1"/>
</dbReference>
<dbReference type="InterPro" id="IPR036390">
    <property type="entry name" value="WH_DNA-bd_sf"/>
</dbReference>
<keyword evidence="2" id="KW-0804">Transcription</keyword>
<dbReference type="InterPro" id="IPR001034">
    <property type="entry name" value="DeoR_HTH"/>
</dbReference>
<dbReference type="InterPro" id="IPR057727">
    <property type="entry name" value="WCX_dom"/>
</dbReference>
<dbReference type="InterPro" id="IPR051534">
    <property type="entry name" value="CBASS_pafABC_assoc_protein"/>
</dbReference>
<dbReference type="Pfam" id="PF08279">
    <property type="entry name" value="HTH_11"/>
    <property type="match status" value="1"/>
</dbReference>
<dbReference type="EMBL" id="CP165647">
    <property type="protein sequence ID" value="XDU63314.1"/>
    <property type="molecule type" value="Genomic_DNA"/>
</dbReference>
<dbReference type="Gene3D" id="1.10.10.10">
    <property type="entry name" value="Winged helix-like DNA-binding domain superfamily/Winged helix DNA-binding domain"/>
    <property type="match status" value="1"/>
</dbReference>
<dbReference type="Pfam" id="PF13280">
    <property type="entry name" value="WYL"/>
    <property type="match status" value="1"/>
</dbReference>
<dbReference type="AlphaFoldDB" id="A0AB39V7T6"/>
<keyword evidence="1" id="KW-0805">Transcription regulation</keyword>
<dbReference type="InterPro" id="IPR028349">
    <property type="entry name" value="PafC-like"/>
</dbReference>
<dbReference type="RefSeq" id="WP_369717366.1">
    <property type="nucleotide sequence ID" value="NZ_CP165647.1"/>
</dbReference>
<dbReference type="PROSITE" id="PS51000">
    <property type="entry name" value="HTH_DEOR_2"/>
    <property type="match status" value="1"/>
</dbReference>
<dbReference type="Pfam" id="PF25583">
    <property type="entry name" value="WCX"/>
    <property type="match status" value="1"/>
</dbReference>
<dbReference type="PANTHER" id="PTHR34580">
    <property type="match status" value="1"/>
</dbReference>
<dbReference type="SUPFAM" id="SSF46785">
    <property type="entry name" value="Winged helix' DNA-binding domain"/>
    <property type="match status" value="1"/>
</dbReference>
<evidence type="ECO:0000256" key="1">
    <source>
        <dbReference type="ARBA" id="ARBA00023015"/>
    </source>
</evidence>
<reference evidence="4" key="1">
    <citation type="submission" date="2024-07" db="EMBL/GenBank/DDBJ databases">
        <authorList>
            <person name="Li X.-J."/>
            <person name="Wang X."/>
        </authorList>
    </citation>
    <scope>NUCLEOTIDE SEQUENCE</scope>
    <source>
        <strain evidence="4">HSP-536</strain>
    </source>
</reference>
<proteinExistence type="predicted"/>
<sequence length="299" mass="35248">MQIDRLFQIVLILLNKKTITAKKLSEHFNVSIRTIYRDIEALSFAGIPIYSLRGKNGGIKLLESYVLDKSLLSSKEQNEILYALESLKASNYPNVDEVLKKLNLIFNKSSNYWIEVDFSRYGSNDNTLFNNIKKAILNSQAVKFTYFNTNGETSQRTVNPLKIWFKEKAWYLFAYCQKKNEIRQFKINRIKNLTLTNEYFERRSINYNINSNDNDISKKIVKIIVEVDKSQAYRVYDEFSEENISKAENGNFKVIMENYENEWLYGYLLSFGEHLKIIAPERIKNILSHKIEQMKKNYL</sequence>
<organism evidence="4">
    <name type="scientific">Leptotrichia alba</name>
    <dbReference type="NCBI Taxonomy" id="3239304"/>
    <lineage>
        <taxon>Bacteria</taxon>
        <taxon>Fusobacteriati</taxon>
        <taxon>Fusobacteriota</taxon>
        <taxon>Fusobacteriia</taxon>
        <taxon>Fusobacteriales</taxon>
        <taxon>Leptotrichiaceae</taxon>
        <taxon>Leptotrichia</taxon>
    </lineage>
</organism>